<keyword evidence="3 5" id="KW-0808">Transferase</keyword>
<organism evidence="5 6">
    <name type="scientific">Cyclobacterium xiamenense</name>
    <dbReference type="NCBI Taxonomy" id="1297121"/>
    <lineage>
        <taxon>Bacteria</taxon>
        <taxon>Pseudomonadati</taxon>
        <taxon>Bacteroidota</taxon>
        <taxon>Cytophagia</taxon>
        <taxon>Cytophagales</taxon>
        <taxon>Cyclobacteriaceae</taxon>
        <taxon>Cyclobacterium</taxon>
    </lineage>
</organism>
<keyword evidence="2" id="KW-0328">Glycosyltransferase</keyword>
<dbReference type="InterPro" id="IPR029044">
    <property type="entry name" value="Nucleotide-diphossugar_trans"/>
</dbReference>
<proteinExistence type="inferred from homology"/>
<comment type="similarity">
    <text evidence="1">Belongs to the glycosyltransferase 2 family.</text>
</comment>
<protein>
    <submittedName>
        <fullName evidence="5">Glycosyltransferase, catalytic subunit of cellulose synthase and poly-beta-1,6-N-acetylglucosamine synthase</fullName>
    </submittedName>
</protein>
<dbReference type="STRING" id="1416801.SAMN05192553_10136"/>
<keyword evidence="4" id="KW-0812">Transmembrane</keyword>
<evidence type="ECO:0000256" key="4">
    <source>
        <dbReference type="SAM" id="Phobius"/>
    </source>
</evidence>
<dbReference type="PANTHER" id="PTHR43630:SF1">
    <property type="entry name" value="POLY-BETA-1,6-N-ACETYL-D-GLUCOSAMINE SYNTHASE"/>
    <property type="match status" value="1"/>
</dbReference>
<name>A0A1H6T901_9BACT</name>
<dbReference type="EMBL" id="FNZH01000001">
    <property type="protein sequence ID" value="SEI73577.1"/>
    <property type="molecule type" value="Genomic_DNA"/>
</dbReference>
<dbReference type="Proteomes" id="UP000199403">
    <property type="component" value="Unassembled WGS sequence"/>
</dbReference>
<feature type="transmembrane region" description="Helical" evidence="4">
    <location>
        <begin position="291"/>
        <end position="317"/>
    </location>
</feature>
<feature type="transmembrane region" description="Helical" evidence="4">
    <location>
        <begin position="323"/>
        <end position="344"/>
    </location>
</feature>
<keyword evidence="6" id="KW-1185">Reference proteome</keyword>
<dbReference type="AlphaFoldDB" id="A0A1H6T901"/>
<dbReference type="PANTHER" id="PTHR43630">
    <property type="entry name" value="POLY-BETA-1,6-N-ACETYL-D-GLUCOSAMINE SYNTHASE"/>
    <property type="match status" value="1"/>
</dbReference>
<dbReference type="OrthoDB" id="1523666at2"/>
<dbReference type="GO" id="GO:0016757">
    <property type="term" value="F:glycosyltransferase activity"/>
    <property type="evidence" value="ECO:0007669"/>
    <property type="project" value="UniProtKB-KW"/>
</dbReference>
<sequence>MILFEIIAWLCCFYLVFPLGSGLFAVLGKKEALDEKSYVADFACIITVYKEKDIAWPLVRALLKQDHPSFKVYLVADGIDEDFEAKVQDQRLKIFQPRPFLNSKVASIALALEKMDHGHSHVVIFDPDNLVPAHFLRVIDRYHANGFQAVQGKRIAKNTEGTYAALDALGEYYYDFAVRNVPYLLGSSSTIAGSGMSLEIGLYRENIAGEMQVLEEKGVVVAEDKSLQLQLVERGIRIAYAGAAVLFDEKITAATQIGRQRGRWLNSFFGQLPASLRLLGKGLVSLDWNRIYFALMVAMPPMVILVGISGLMALLALWVNVSYFFLLVGCMVLFALGFLTLLAFNHSPPEVLRAIPKIPLFVWGQLSGMLHIRKANKDFMATTHQEITEIEPLWAKRKEEFSYLENWWK</sequence>
<feature type="transmembrane region" description="Helical" evidence="4">
    <location>
        <begin position="6"/>
        <end position="27"/>
    </location>
</feature>
<evidence type="ECO:0000313" key="5">
    <source>
        <dbReference type="EMBL" id="SEI73577.1"/>
    </source>
</evidence>
<evidence type="ECO:0000256" key="3">
    <source>
        <dbReference type="ARBA" id="ARBA00022679"/>
    </source>
</evidence>
<evidence type="ECO:0000256" key="1">
    <source>
        <dbReference type="ARBA" id="ARBA00006739"/>
    </source>
</evidence>
<dbReference type="Pfam" id="PF13641">
    <property type="entry name" value="Glyco_tranf_2_3"/>
    <property type="match status" value="1"/>
</dbReference>
<gene>
    <name evidence="5" type="ORF">SAMN05192553_10136</name>
</gene>
<dbReference type="SUPFAM" id="SSF53448">
    <property type="entry name" value="Nucleotide-diphospho-sugar transferases"/>
    <property type="match status" value="1"/>
</dbReference>
<dbReference type="Gene3D" id="3.90.550.10">
    <property type="entry name" value="Spore Coat Polysaccharide Biosynthesis Protein SpsA, Chain A"/>
    <property type="match status" value="1"/>
</dbReference>
<reference evidence="6" key="1">
    <citation type="submission" date="2016-10" db="EMBL/GenBank/DDBJ databases">
        <authorList>
            <person name="Varghese N."/>
            <person name="Submissions S."/>
        </authorList>
    </citation>
    <scope>NUCLEOTIDE SEQUENCE [LARGE SCALE GENOMIC DNA]</scope>
    <source>
        <strain evidence="6">IBRC-M 10761</strain>
    </source>
</reference>
<evidence type="ECO:0000313" key="6">
    <source>
        <dbReference type="Proteomes" id="UP000199403"/>
    </source>
</evidence>
<keyword evidence="4" id="KW-0472">Membrane</keyword>
<keyword evidence="4" id="KW-1133">Transmembrane helix</keyword>
<evidence type="ECO:0000256" key="2">
    <source>
        <dbReference type="ARBA" id="ARBA00022676"/>
    </source>
</evidence>
<accession>A0A1H6T901</accession>